<evidence type="ECO:0000259" key="1">
    <source>
        <dbReference type="Pfam" id="PF09820"/>
    </source>
</evidence>
<reference evidence="2 3" key="1">
    <citation type="submission" date="2019-08" db="EMBL/GenBank/DDBJ databases">
        <title>Genomic characterization of a novel candidate phylum (ARYD3) from a high temperature, high salinity tertiary oil reservoir in north central Oklahoma, USA.</title>
        <authorList>
            <person name="Youssef N.H."/>
            <person name="Yadav A."/>
            <person name="Elshahed M.S."/>
        </authorList>
    </citation>
    <scope>NUCLEOTIDE SEQUENCE [LARGE SCALE GENOMIC DNA]</scope>
    <source>
        <strain evidence="2">ARYD1</strain>
    </source>
</reference>
<dbReference type="InterPro" id="IPR012547">
    <property type="entry name" value="PDDEXK_9"/>
</dbReference>
<dbReference type="Pfam" id="PF08011">
    <property type="entry name" value="PDDEXK_9"/>
    <property type="match status" value="1"/>
</dbReference>
<dbReference type="Pfam" id="PF09820">
    <property type="entry name" value="AAA-ATPase_like"/>
    <property type="match status" value="1"/>
</dbReference>
<evidence type="ECO:0000313" key="3">
    <source>
        <dbReference type="Proteomes" id="UP000323337"/>
    </source>
</evidence>
<dbReference type="EMBL" id="VSIV01000356">
    <property type="protein sequence ID" value="TYB32453.1"/>
    <property type="molecule type" value="Genomic_DNA"/>
</dbReference>
<feature type="domain" description="AAA-ATPase-like" evidence="1">
    <location>
        <begin position="14"/>
        <end position="96"/>
    </location>
</feature>
<comment type="caution">
    <text evidence="2">The sequence shown here is derived from an EMBL/GenBank/DDBJ whole genome shotgun (WGS) entry which is preliminary data.</text>
</comment>
<gene>
    <name evidence="2" type="ORF">FXF49_11435</name>
</gene>
<dbReference type="InterPro" id="IPR018631">
    <property type="entry name" value="AAA-ATPase-like_dom"/>
</dbReference>
<accession>A0A5D0MLI0</accession>
<dbReference type="AlphaFoldDB" id="A0A5D0MLI0"/>
<protein>
    <submittedName>
        <fullName evidence="2">AAA family ATPase</fullName>
    </submittedName>
</protein>
<dbReference type="PANTHER" id="PTHR34825">
    <property type="entry name" value="CONSERVED PROTEIN, WITH A WEAK D-GALACTARATE DEHYDRATASE/ALTRONATE HYDROLASE DOMAIN"/>
    <property type="match status" value="1"/>
</dbReference>
<dbReference type="Proteomes" id="UP000323337">
    <property type="component" value="Unassembled WGS sequence"/>
</dbReference>
<evidence type="ECO:0000313" key="2">
    <source>
        <dbReference type="EMBL" id="TYB32453.1"/>
    </source>
</evidence>
<organism evidence="2 3">
    <name type="scientific">Flexistipes sinusarabici</name>
    <dbReference type="NCBI Taxonomy" id="2352"/>
    <lineage>
        <taxon>Bacteria</taxon>
        <taxon>Pseudomonadati</taxon>
        <taxon>Deferribacterota</taxon>
        <taxon>Deferribacteres</taxon>
        <taxon>Deferribacterales</taxon>
        <taxon>Flexistipitaceae</taxon>
        <taxon>Flexistipes</taxon>
    </lineage>
</organism>
<proteinExistence type="predicted"/>
<dbReference type="PANTHER" id="PTHR34825:SF1">
    <property type="entry name" value="AAA-ATPASE-LIKE DOMAIN-CONTAINING PROTEIN"/>
    <property type="match status" value="1"/>
</dbReference>
<dbReference type="RefSeq" id="WP_303702037.1">
    <property type="nucleotide sequence ID" value="NZ_VSIV01000356.1"/>
</dbReference>
<name>A0A5D0MLI0_FLESI</name>
<feature type="non-terminal residue" evidence="2">
    <location>
        <position position="1"/>
    </location>
</feature>
<sequence>LKLNEKNLGISCSETKYPSFCFEDLIIKAYEKYGKQVVILIDEYDKPILDNIENTEIARQMREELKNFYSVIKGADEYIRFAFLTGVSKFSKVSLFSGLNNLNDITVDKNYATICGYTQDDIETSFAEHLRDQNFDKIREWYNGYSWLGESVYNPFDILLFIQKGFVYDNYWFSTATPTFLLKLIEKNQYFLPNLENIVADRSLLDSFDVDNIRLETLMWQTGYLTIGKYTESFDGIDYVLKLPNKEVQISLMGRISEFISKIQNTKIYKNQIYHSLTSEDIITFKKGFVSLFASIPYNLFTNNRMYEYEGYYVSVFYAYLKALGIKIIAEDITNKGRIDLTLNLPNAIYVMEFKTDGSDALAQIKSKNYHEKYLSENKPIYLIGIEFDTAERNISNIAWEKIR</sequence>